<feature type="non-terminal residue" evidence="1">
    <location>
        <position position="161"/>
    </location>
</feature>
<evidence type="ECO:0000313" key="1">
    <source>
        <dbReference type="EMBL" id="CAD7235715.1"/>
    </source>
</evidence>
<dbReference type="AlphaFoldDB" id="A0A7R8WWD4"/>
<proteinExistence type="predicted"/>
<name>A0A7R8WWD4_9CRUS</name>
<gene>
    <name evidence="1" type="ORF">CTOB1V02_LOCUS13530</name>
</gene>
<protein>
    <submittedName>
        <fullName evidence="1">Uncharacterized protein</fullName>
    </submittedName>
</protein>
<organism evidence="1">
    <name type="scientific">Cyprideis torosa</name>
    <dbReference type="NCBI Taxonomy" id="163714"/>
    <lineage>
        <taxon>Eukaryota</taxon>
        <taxon>Metazoa</taxon>
        <taxon>Ecdysozoa</taxon>
        <taxon>Arthropoda</taxon>
        <taxon>Crustacea</taxon>
        <taxon>Oligostraca</taxon>
        <taxon>Ostracoda</taxon>
        <taxon>Podocopa</taxon>
        <taxon>Podocopida</taxon>
        <taxon>Cytherocopina</taxon>
        <taxon>Cytheroidea</taxon>
        <taxon>Cytherideidae</taxon>
        <taxon>Cyprideis</taxon>
    </lineage>
</organism>
<reference evidence="1" key="1">
    <citation type="submission" date="2020-11" db="EMBL/GenBank/DDBJ databases">
        <authorList>
            <person name="Tran Van P."/>
        </authorList>
    </citation>
    <scope>NUCLEOTIDE SEQUENCE</scope>
</reference>
<accession>A0A7R8WWD4</accession>
<sequence length="161" mass="18180">MTGIYYMLCLVSIIGKQSVSAQTTSTPVDFHALSVETSPKALQLWMSPKDVSETSLQWSINALDQWGELVNSVDESPIASNFELEGGFDVPRPGEHKMDFAVRWGKEAYRTHKFKLKGHFEDHVKSRKLKADDKRFKQSANLSLQVLEEQPVLLELEAQAN</sequence>
<dbReference type="EMBL" id="OB674349">
    <property type="protein sequence ID" value="CAD7235715.1"/>
    <property type="molecule type" value="Genomic_DNA"/>
</dbReference>